<proteinExistence type="predicted"/>
<dbReference type="OrthoDB" id="372118at2157"/>
<dbReference type="InterPro" id="IPR036217">
    <property type="entry name" value="MethylDNA_cys_MeTrfase_DNAb"/>
</dbReference>
<accession>A0A7D5TAD8</accession>
<dbReference type="Gene3D" id="1.10.10.10">
    <property type="entry name" value="Winged helix-like DNA-binding domain superfamily/Winged helix DNA-binding domain"/>
    <property type="match status" value="1"/>
</dbReference>
<feature type="domain" description="Methylated-DNA-[protein]-cysteine S-methyltransferase DNA binding" evidence="3">
    <location>
        <begin position="75"/>
        <end position="132"/>
    </location>
</feature>
<protein>
    <submittedName>
        <fullName evidence="4">Methylated-DNA--[protein]-cysteine S-methyltransferase</fullName>
    </submittedName>
</protein>
<evidence type="ECO:0000313" key="4">
    <source>
        <dbReference type="EMBL" id="QLH82630.1"/>
    </source>
</evidence>
<gene>
    <name evidence="4" type="ORF">HZS54_13815</name>
</gene>
<dbReference type="KEGG" id="hpel:HZS54_13815"/>
<dbReference type="GeneID" id="56083686"/>
<keyword evidence="1" id="KW-0227">DNA damage</keyword>
<evidence type="ECO:0000259" key="3">
    <source>
        <dbReference type="Pfam" id="PF01035"/>
    </source>
</evidence>
<feature type="compositionally biased region" description="Basic and acidic residues" evidence="2">
    <location>
        <begin position="143"/>
        <end position="153"/>
    </location>
</feature>
<dbReference type="GO" id="GO:0006281">
    <property type="term" value="P:DNA repair"/>
    <property type="evidence" value="ECO:0007669"/>
    <property type="project" value="InterPro"/>
</dbReference>
<dbReference type="Proteomes" id="UP000509346">
    <property type="component" value="Chromosome"/>
</dbReference>
<dbReference type="AlphaFoldDB" id="A0A7D5TAD8"/>
<feature type="region of interest" description="Disordered" evidence="2">
    <location>
        <begin position="100"/>
        <end position="153"/>
    </location>
</feature>
<dbReference type="GO" id="GO:0032259">
    <property type="term" value="P:methylation"/>
    <property type="evidence" value="ECO:0007669"/>
    <property type="project" value="UniProtKB-KW"/>
</dbReference>
<dbReference type="EMBL" id="CP058909">
    <property type="protein sequence ID" value="QLH82630.1"/>
    <property type="molecule type" value="Genomic_DNA"/>
</dbReference>
<organism evidence="4 5">
    <name type="scientific">Halosimplex pelagicum</name>
    <dbReference type="NCBI Taxonomy" id="869886"/>
    <lineage>
        <taxon>Archaea</taxon>
        <taxon>Methanobacteriati</taxon>
        <taxon>Methanobacteriota</taxon>
        <taxon>Stenosarchaea group</taxon>
        <taxon>Halobacteria</taxon>
        <taxon>Halobacteriales</taxon>
        <taxon>Haloarculaceae</taxon>
        <taxon>Halosimplex</taxon>
    </lineage>
</organism>
<evidence type="ECO:0000313" key="5">
    <source>
        <dbReference type="Proteomes" id="UP000509346"/>
    </source>
</evidence>
<reference evidence="4 5" key="1">
    <citation type="submission" date="2020-07" db="EMBL/GenBank/DDBJ databases">
        <title>Halosimplex litoreum sp. nov. and Halosimplex rubrum sp. nov., isolated from different salt environments.</title>
        <authorList>
            <person name="Cui H."/>
        </authorList>
    </citation>
    <scope>NUCLEOTIDE SEQUENCE [LARGE SCALE GENOMIC DNA]</scope>
    <source>
        <strain evidence="4 5">R2</strain>
    </source>
</reference>
<dbReference type="SUPFAM" id="SSF46767">
    <property type="entry name" value="Methylated DNA-protein cysteine methyltransferase, C-terminal domain"/>
    <property type="match status" value="1"/>
</dbReference>
<keyword evidence="4" id="KW-0808">Transferase</keyword>
<dbReference type="RefSeq" id="WP_179917701.1">
    <property type="nucleotide sequence ID" value="NZ_CP058909.1"/>
</dbReference>
<dbReference type="GO" id="GO:0008168">
    <property type="term" value="F:methyltransferase activity"/>
    <property type="evidence" value="ECO:0007669"/>
    <property type="project" value="UniProtKB-KW"/>
</dbReference>
<keyword evidence="5" id="KW-1185">Reference proteome</keyword>
<dbReference type="InterPro" id="IPR036388">
    <property type="entry name" value="WH-like_DNA-bd_sf"/>
</dbReference>
<evidence type="ECO:0000256" key="1">
    <source>
        <dbReference type="ARBA" id="ARBA00022763"/>
    </source>
</evidence>
<evidence type="ECO:0000256" key="2">
    <source>
        <dbReference type="SAM" id="MobiDB-lite"/>
    </source>
</evidence>
<dbReference type="Pfam" id="PF01035">
    <property type="entry name" value="DNA_binding_1"/>
    <property type="match status" value="1"/>
</dbReference>
<name>A0A7D5TAD8_9EURY</name>
<keyword evidence="4" id="KW-0489">Methyltransferase</keyword>
<sequence length="153" mass="16797">MNEEAGIYARESSYLDRHVQFGEAQGRVLSLSFPSTPDDEAVSDHQLLDRIEEYLTGGEDDFADVTVALTVPTDRRAVLEAVREIPYGEQVGVAQLVRMTPDGDPDDEEDVRTARSALADNPAPLLIPDHRVRDGPSAAPAEVEQRLRSLEGL</sequence>
<dbReference type="InterPro" id="IPR014048">
    <property type="entry name" value="MethylDNA_cys_MeTrfase_DNA-bd"/>
</dbReference>